<name>A0A8K0IFZ9_COCNU</name>
<dbReference type="Proteomes" id="UP000797356">
    <property type="component" value="Chromosome 7"/>
</dbReference>
<proteinExistence type="predicted"/>
<reference evidence="2" key="2">
    <citation type="submission" date="2019-07" db="EMBL/GenBank/DDBJ databases">
        <authorList>
            <person name="Yang Y."/>
            <person name="Bocs S."/>
            <person name="Baudouin L."/>
        </authorList>
    </citation>
    <scope>NUCLEOTIDE SEQUENCE</scope>
    <source>
        <tissue evidence="2">Spear leaf of Hainan Tall coconut</tissue>
    </source>
</reference>
<evidence type="ECO:0000313" key="3">
    <source>
        <dbReference type="Proteomes" id="UP000797356"/>
    </source>
</evidence>
<evidence type="ECO:0000313" key="2">
    <source>
        <dbReference type="EMBL" id="KAG1355185.1"/>
    </source>
</evidence>
<protein>
    <submittedName>
        <fullName evidence="2">Uncharacterized protein</fullName>
    </submittedName>
</protein>
<comment type="caution">
    <text evidence="2">The sequence shown here is derived from an EMBL/GenBank/DDBJ whole genome shotgun (WGS) entry which is preliminary data.</text>
</comment>
<feature type="compositionally biased region" description="Polar residues" evidence="1">
    <location>
        <begin position="50"/>
        <end position="71"/>
    </location>
</feature>
<gene>
    <name evidence="2" type="ORF">COCNU_07G012970</name>
</gene>
<sequence length="71" mass="8109">MPEHTKILRRADLLEDRWPKREKVLQAKMLRWHVGQMLRGGGLEKKGEGTSYQKVAHSKQQSGTSNEPKAA</sequence>
<dbReference type="AlphaFoldDB" id="A0A8K0IFZ9"/>
<organism evidence="2 3">
    <name type="scientific">Cocos nucifera</name>
    <name type="common">Coconut palm</name>
    <dbReference type="NCBI Taxonomy" id="13894"/>
    <lineage>
        <taxon>Eukaryota</taxon>
        <taxon>Viridiplantae</taxon>
        <taxon>Streptophyta</taxon>
        <taxon>Embryophyta</taxon>
        <taxon>Tracheophyta</taxon>
        <taxon>Spermatophyta</taxon>
        <taxon>Magnoliopsida</taxon>
        <taxon>Liliopsida</taxon>
        <taxon>Arecaceae</taxon>
        <taxon>Arecoideae</taxon>
        <taxon>Cocoseae</taxon>
        <taxon>Attaleinae</taxon>
        <taxon>Cocos</taxon>
    </lineage>
</organism>
<accession>A0A8K0IFZ9</accession>
<dbReference type="EMBL" id="CM017878">
    <property type="protein sequence ID" value="KAG1355185.1"/>
    <property type="molecule type" value="Genomic_DNA"/>
</dbReference>
<keyword evidence="3" id="KW-1185">Reference proteome</keyword>
<reference evidence="2" key="1">
    <citation type="journal article" date="2017" name="Gigascience">
        <title>The genome draft of coconut (Cocos nucifera).</title>
        <authorList>
            <person name="Xiao Y."/>
            <person name="Xu P."/>
            <person name="Fan H."/>
            <person name="Baudouin L."/>
            <person name="Xia W."/>
            <person name="Bocs S."/>
            <person name="Xu J."/>
            <person name="Li Q."/>
            <person name="Guo A."/>
            <person name="Zhou L."/>
            <person name="Li J."/>
            <person name="Wu Y."/>
            <person name="Ma Z."/>
            <person name="Armero A."/>
            <person name="Issali A.E."/>
            <person name="Liu N."/>
            <person name="Peng M."/>
            <person name="Yang Y."/>
        </authorList>
    </citation>
    <scope>NUCLEOTIDE SEQUENCE</scope>
    <source>
        <tissue evidence="2">Spear leaf of Hainan Tall coconut</tissue>
    </source>
</reference>
<evidence type="ECO:0000256" key="1">
    <source>
        <dbReference type="SAM" id="MobiDB-lite"/>
    </source>
</evidence>
<feature type="region of interest" description="Disordered" evidence="1">
    <location>
        <begin position="39"/>
        <end position="71"/>
    </location>
</feature>